<keyword evidence="3" id="KW-0540">Nuclease</keyword>
<dbReference type="GO" id="GO:0110001">
    <property type="term" value="C:toxin-antitoxin complex"/>
    <property type="evidence" value="ECO:0007669"/>
    <property type="project" value="InterPro"/>
</dbReference>
<dbReference type="Pfam" id="PF01934">
    <property type="entry name" value="HepT-like"/>
    <property type="match status" value="1"/>
</dbReference>
<evidence type="ECO:0000256" key="5">
    <source>
        <dbReference type="ARBA" id="ARBA00022801"/>
    </source>
</evidence>
<accession>A0A419ESD2</accession>
<dbReference type="GO" id="GO:0004540">
    <property type="term" value="F:RNA nuclease activity"/>
    <property type="evidence" value="ECO:0007669"/>
    <property type="project" value="InterPro"/>
</dbReference>
<name>A0A419ESD2_9BACT</name>
<dbReference type="Gene3D" id="1.20.120.580">
    <property type="entry name" value="bsu32300-like"/>
    <property type="match status" value="1"/>
</dbReference>
<evidence type="ECO:0000313" key="8">
    <source>
        <dbReference type="Proteomes" id="UP000285961"/>
    </source>
</evidence>
<dbReference type="AlphaFoldDB" id="A0A419ESD2"/>
<organism evidence="7 8">
    <name type="scientific">Candidatus Abyssobacteria bacterium SURF_17</name>
    <dbReference type="NCBI Taxonomy" id="2093361"/>
    <lineage>
        <taxon>Bacteria</taxon>
        <taxon>Pseudomonadati</taxon>
        <taxon>Candidatus Hydrogenedentota</taxon>
        <taxon>Candidatus Abyssobacteria</taxon>
    </lineage>
</organism>
<dbReference type="InterPro" id="IPR008201">
    <property type="entry name" value="HepT-like"/>
</dbReference>
<comment type="similarity">
    <text evidence="6">Belongs to the HepT RNase toxin family.</text>
</comment>
<evidence type="ECO:0000256" key="2">
    <source>
        <dbReference type="ARBA" id="ARBA00022649"/>
    </source>
</evidence>
<reference evidence="7 8" key="1">
    <citation type="journal article" date="2017" name="ISME J.">
        <title>Energy and carbon metabolisms in a deep terrestrial subsurface fluid microbial community.</title>
        <authorList>
            <person name="Momper L."/>
            <person name="Jungbluth S.P."/>
            <person name="Lee M.D."/>
            <person name="Amend J.P."/>
        </authorList>
    </citation>
    <scope>NUCLEOTIDE SEQUENCE [LARGE SCALE GENOMIC DNA]</scope>
    <source>
        <strain evidence="7">SURF_17</strain>
    </source>
</reference>
<dbReference type="InterPro" id="IPR051813">
    <property type="entry name" value="HepT_RNase_toxin"/>
</dbReference>
<proteinExistence type="inferred from homology"/>
<dbReference type="Proteomes" id="UP000285961">
    <property type="component" value="Unassembled WGS sequence"/>
</dbReference>
<gene>
    <name evidence="7" type="ORF">C4532_15930</name>
</gene>
<evidence type="ECO:0000256" key="4">
    <source>
        <dbReference type="ARBA" id="ARBA00022741"/>
    </source>
</evidence>
<dbReference type="PANTHER" id="PTHR34139">
    <property type="entry name" value="UPF0331 PROTEIN MJ0127"/>
    <property type="match status" value="1"/>
</dbReference>
<evidence type="ECO:0000256" key="3">
    <source>
        <dbReference type="ARBA" id="ARBA00022722"/>
    </source>
</evidence>
<evidence type="ECO:0000256" key="6">
    <source>
        <dbReference type="ARBA" id="ARBA00024207"/>
    </source>
</evidence>
<dbReference type="InterPro" id="IPR037038">
    <property type="entry name" value="HepT-like_sf"/>
</dbReference>
<keyword evidence="5" id="KW-0378">Hydrolase</keyword>
<keyword evidence="4" id="KW-0547">Nucleotide-binding</keyword>
<evidence type="ECO:0000256" key="1">
    <source>
        <dbReference type="ARBA" id="ARBA00022553"/>
    </source>
</evidence>
<dbReference type="GO" id="GO:0000166">
    <property type="term" value="F:nucleotide binding"/>
    <property type="evidence" value="ECO:0007669"/>
    <property type="project" value="UniProtKB-KW"/>
</dbReference>
<protein>
    <submittedName>
        <fullName evidence="7">DUF86 domain-containing protein</fullName>
    </submittedName>
</protein>
<comment type="caution">
    <text evidence="7">The sequence shown here is derived from an EMBL/GenBank/DDBJ whole genome shotgun (WGS) entry which is preliminary data.</text>
</comment>
<dbReference type="EMBL" id="QZKI01000114">
    <property type="protein sequence ID" value="RJP66559.1"/>
    <property type="molecule type" value="Genomic_DNA"/>
</dbReference>
<keyword evidence="2" id="KW-1277">Toxin-antitoxin system</keyword>
<keyword evidence="1" id="KW-0597">Phosphoprotein</keyword>
<evidence type="ECO:0000313" key="7">
    <source>
        <dbReference type="EMBL" id="RJP66559.1"/>
    </source>
</evidence>
<sequence>MRKSDLIRIHHMLDAANEALSHAKGRTRKDLDTDRQLTHSLIRPIEIIGEAAANVTKEFRERHPQIEWANIVAMRNRLIHVYFDIDLNRVWDTVTDDLPPLIAELEKIIASEAQR</sequence>
<dbReference type="PANTHER" id="PTHR34139:SF1">
    <property type="entry name" value="RNASE MJ1380-RELATED"/>
    <property type="match status" value="1"/>
</dbReference>
<dbReference type="GO" id="GO:0016787">
    <property type="term" value="F:hydrolase activity"/>
    <property type="evidence" value="ECO:0007669"/>
    <property type="project" value="UniProtKB-KW"/>
</dbReference>